<reference evidence="3" key="1">
    <citation type="journal article" date="2017" name="Nat. Commun.">
        <title>The asparagus genome sheds light on the origin and evolution of a young Y chromosome.</title>
        <authorList>
            <person name="Harkess A."/>
            <person name="Zhou J."/>
            <person name="Xu C."/>
            <person name="Bowers J.E."/>
            <person name="Van der Hulst R."/>
            <person name="Ayyampalayam S."/>
            <person name="Mercati F."/>
            <person name="Riccardi P."/>
            <person name="McKain M.R."/>
            <person name="Kakrana A."/>
            <person name="Tang H."/>
            <person name="Ray J."/>
            <person name="Groenendijk J."/>
            <person name="Arikit S."/>
            <person name="Mathioni S.M."/>
            <person name="Nakano M."/>
            <person name="Shan H."/>
            <person name="Telgmann-Rauber A."/>
            <person name="Kanno A."/>
            <person name="Yue Z."/>
            <person name="Chen H."/>
            <person name="Li W."/>
            <person name="Chen Y."/>
            <person name="Xu X."/>
            <person name="Zhang Y."/>
            <person name="Luo S."/>
            <person name="Chen H."/>
            <person name="Gao J."/>
            <person name="Mao Z."/>
            <person name="Pires J.C."/>
            <person name="Luo M."/>
            <person name="Kudrna D."/>
            <person name="Wing R.A."/>
            <person name="Meyers B.C."/>
            <person name="Yi K."/>
            <person name="Kong H."/>
            <person name="Lavrijsen P."/>
            <person name="Sunseri F."/>
            <person name="Falavigna A."/>
            <person name="Ye Y."/>
            <person name="Leebens-Mack J.H."/>
            <person name="Chen G."/>
        </authorList>
    </citation>
    <scope>NUCLEOTIDE SEQUENCE [LARGE SCALE GENOMIC DNA]</scope>
    <source>
        <strain evidence="3">cv. DH0086</strain>
    </source>
</reference>
<feature type="region of interest" description="Disordered" evidence="1">
    <location>
        <begin position="85"/>
        <end position="131"/>
    </location>
</feature>
<feature type="compositionally biased region" description="Pro residues" evidence="1">
    <location>
        <begin position="115"/>
        <end position="131"/>
    </location>
</feature>
<dbReference type="Gramene" id="ONK55262">
    <property type="protein sequence ID" value="ONK55262"/>
    <property type="gene ID" value="A4U43_UnF5760"/>
</dbReference>
<dbReference type="AlphaFoldDB" id="A0A1R3L6M7"/>
<gene>
    <name evidence="2" type="ORF">A4U43_UnF5760</name>
</gene>
<proteinExistence type="predicted"/>
<evidence type="ECO:0000313" key="3">
    <source>
        <dbReference type="Proteomes" id="UP000243459"/>
    </source>
</evidence>
<accession>A0A1R3L6M7</accession>
<protein>
    <submittedName>
        <fullName evidence="2">Uncharacterized protein</fullName>
    </submittedName>
</protein>
<evidence type="ECO:0000313" key="2">
    <source>
        <dbReference type="EMBL" id="ONK55262.1"/>
    </source>
</evidence>
<dbReference type="Proteomes" id="UP000243459">
    <property type="component" value="Unassembled WGS sequence"/>
</dbReference>
<sequence length="131" mass="14637">MAEARSSKEEGSKFDTIDATKAEPFKIMIYGITFGKRTRMRPHPKQELLFILNLAASIPTLIATSSWPPLQPRISLVVVDKLQPSRTSWSSSSLRLQPSSKPYHYKLSPSETLEVPPPQTSPPTPPLLRLV</sequence>
<keyword evidence="3" id="KW-1185">Reference proteome</keyword>
<dbReference type="EMBL" id="KV863623">
    <property type="protein sequence ID" value="ONK55262.1"/>
    <property type="molecule type" value="Genomic_DNA"/>
</dbReference>
<feature type="compositionally biased region" description="Low complexity" evidence="1">
    <location>
        <begin position="85"/>
        <end position="100"/>
    </location>
</feature>
<name>A0A1R3L6M7_ASPOF</name>
<organism evidence="2 3">
    <name type="scientific">Asparagus officinalis</name>
    <name type="common">Garden asparagus</name>
    <dbReference type="NCBI Taxonomy" id="4686"/>
    <lineage>
        <taxon>Eukaryota</taxon>
        <taxon>Viridiplantae</taxon>
        <taxon>Streptophyta</taxon>
        <taxon>Embryophyta</taxon>
        <taxon>Tracheophyta</taxon>
        <taxon>Spermatophyta</taxon>
        <taxon>Magnoliopsida</taxon>
        <taxon>Liliopsida</taxon>
        <taxon>Asparagales</taxon>
        <taxon>Asparagaceae</taxon>
        <taxon>Asparagoideae</taxon>
        <taxon>Asparagus</taxon>
    </lineage>
</organism>
<evidence type="ECO:0000256" key="1">
    <source>
        <dbReference type="SAM" id="MobiDB-lite"/>
    </source>
</evidence>